<feature type="region of interest" description="Disordered" evidence="1">
    <location>
        <begin position="1"/>
        <end position="42"/>
    </location>
</feature>
<evidence type="ECO:0000313" key="3">
    <source>
        <dbReference type="Proteomes" id="UP000050535"/>
    </source>
</evidence>
<comment type="caution">
    <text evidence="2">The sequence shown here is derived from an EMBL/GenBank/DDBJ whole genome shotgun (WGS) entry which is preliminary data.</text>
</comment>
<feature type="compositionally biased region" description="Basic residues" evidence="1">
    <location>
        <begin position="240"/>
        <end position="250"/>
    </location>
</feature>
<reference evidence="3" key="1">
    <citation type="submission" date="2013-11" db="EMBL/GenBank/DDBJ databases">
        <authorList>
            <person name="Hoang H.T."/>
            <person name="Killian M.L."/>
            <person name="Madson D.M."/>
            <person name="Arruda P.H.E."/>
            <person name="Sun D."/>
            <person name="Schwartz K.J."/>
            <person name="Yoon K."/>
        </authorList>
    </citation>
    <scope>NUCLEOTIDE SEQUENCE [LARGE SCALE GENOMIC DNA]</scope>
    <source>
        <strain evidence="3">CDK2</strain>
    </source>
</reference>
<dbReference type="EMBL" id="LGUC01000001">
    <property type="protein sequence ID" value="KPN31183.1"/>
    <property type="molecule type" value="Genomic_DNA"/>
</dbReference>
<dbReference type="OrthoDB" id="385339at2157"/>
<feature type="compositionally biased region" description="Low complexity" evidence="1">
    <location>
        <begin position="290"/>
        <end position="303"/>
    </location>
</feature>
<organism evidence="2 3">
    <name type="scientific">Halolamina pelagica</name>
    <dbReference type="NCBI Taxonomy" id="699431"/>
    <lineage>
        <taxon>Archaea</taxon>
        <taxon>Methanobacteriati</taxon>
        <taxon>Methanobacteriota</taxon>
        <taxon>Stenosarchaea group</taxon>
        <taxon>Halobacteria</taxon>
        <taxon>Halobacteriales</taxon>
        <taxon>Haloferacaceae</taxon>
    </lineage>
</organism>
<evidence type="ECO:0000256" key="1">
    <source>
        <dbReference type="SAM" id="MobiDB-lite"/>
    </source>
</evidence>
<evidence type="ECO:0000313" key="2">
    <source>
        <dbReference type="EMBL" id="KPN31183.1"/>
    </source>
</evidence>
<feature type="compositionally biased region" description="Acidic residues" evidence="1">
    <location>
        <begin position="217"/>
        <end position="226"/>
    </location>
</feature>
<gene>
    <name evidence="2" type="ORF">SY89_01926</name>
</gene>
<dbReference type="RefSeq" id="WP_054583892.1">
    <property type="nucleotide sequence ID" value="NZ_LGUC01000001.1"/>
</dbReference>
<feature type="compositionally biased region" description="Basic and acidic residues" evidence="1">
    <location>
        <begin position="198"/>
        <end position="208"/>
    </location>
</feature>
<sequence>MGERGNDRGRTGRDPQSIRGDHAGEQAASAEADAATTEEDRDRIAALEARLDRLEAASDERAADSRNDRVGDLAEEVAALRETTDRLESTLSDAVAELDTIRQSEYGAIDEKRERQFETAVKSMVAFHQLATDVLDVQVENYEPAAGHADAERVEATRERIADALGVGQAADTGDRLEMDDEAEWPDPEEAASGGRVFGDDASDRGVDEPPAPGATDPDEPPESDAPETGSTHRSEATAGRRRRMVRGRRATTGQHRQATTGRGRQITTGRPLLPPPMRSKRVHSRKAFGPTSTTRTRGASPRSSRRRPETFVRRYSRPGHRRTDRRPGRPRGGVRADRRRFAERAHDRAVPGEWRGDRHRR</sequence>
<name>A0A0P7GZS2_9EURY</name>
<feature type="compositionally biased region" description="Basic and acidic residues" evidence="1">
    <location>
        <begin position="335"/>
        <end position="362"/>
    </location>
</feature>
<feature type="compositionally biased region" description="Low complexity" evidence="1">
    <location>
        <begin position="251"/>
        <end position="271"/>
    </location>
</feature>
<protein>
    <submittedName>
        <fullName evidence="2">Uncharacterized protein</fullName>
    </submittedName>
</protein>
<feature type="compositionally biased region" description="Acidic residues" evidence="1">
    <location>
        <begin position="178"/>
        <end position="190"/>
    </location>
</feature>
<feature type="compositionally biased region" description="Basic and acidic residues" evidence="1">
    <location>
        <begin position="1"/>
        <end position="13"/>
    </location>
</feature>
<feature type="compositionally biased region" description="Low complexity" evidence="1">
    <location>
        <begin position="25"/>
        <end position="35"/>
    </location>
</feature>
<proteinExistence type="predicted"/>
<dbReference type="Proteomes" id="UP000050535">
    <property type="component" value="Unassembled WGS sequence"/>
</dbReference>
<accession>A0A0P7GZS2</accession>
<dbReference type="STRING" id="699431.SY89_01926"/>
<dbReference type="AlphaFoldDB" id="A0A0P7GZS2"/>
<feature type="compositionally biased region" description="Basic residues" evidence="1">
    <location>
        <begin position="315"/>
        <end position="325"/>
    </location>
</feature>
<feature type="region of interest" description="Disordered" evidence="1">
    <location>
        <begin position="162"/>
        <end position="362"/>
    </location>
</feature>
<keyword evidence="3" id="KW-1185">Reference proteome</keyword>